<dbReference type="Proteomes" id="UP001500582">
    <property type="component" value="Unassembled WGS sequence"/>
</dbReference>
<accession>A0ABP8HHN6</accession>
<dbReference type="InterPro" id="IPR021799">
    <property type="entry name" value="PIN-like_prokaryotic"/>
</dbReference>
<dbReference type="SUPFAM" id="SSF88723">
    <property type="entry name" value="PIN domain-like"/>
    <property type="match status" value="1"/>
</dbReference>
<organism evidence="1 2">
    <name type="scientific">Mucilaginibacter gynuensis</name>
    <dbReference type="NCBI Taxonomy" id="1302236"/>
    <lineage>
        <taxon>Bacteria</taxon>
        <taxon>Pseudomonadati</taxon>
        <taxon>Bacteroidota</taxon>
        <taxon>Sphingobacteriia</taxon>
        <taxon>Sphingobacteriales</taxon>
        <taxon>Sphingobacteriaceae</taxon>
        <taxon>Mucilaginibacter</taxon>
    </lineage>
</organism>
<dbReference type="RefSeq" id="WP_345213962.1">
    <property type="nucleotide sequence ID" value="NZ_BAABFT010000023.1"/>
</dbReference>
<sequence length="153" mass="16968">MPEKSIVITDASCFIILDKIDALHLLPILFSQIFTTPEIVTEYGKLLPSWVMVKSVKNVALQSQLSEIVDQGEASAIALADEIKCDYLLTDDRAARKFAEQRGISVKGSIGVLLYAKQLKIIPLLLPYLNLIQQTNFRISPGLIQQLIKEAGE</sequence>
<dbReference type="Pfam" id="PF11848">
    <property type="entry name" value="DUF3368"/>
    <property type="match status" value="1"/>
</dbReference>
<comment type="caution">
    <text evidence="1">The sequence shown here is derived from an EMBL/GenBank/DDBJ whole genome shotgun (WGS) entry which is preliminary data.</text>
</comment>
<dbReference type="InterPro" id="IPR029060">
    <property type="entry name" value="PIN-like_dom_sf"/>
</dbReference>
<name>A0ABP8HHN6_9SPHI</name>
<dbReference type="PANTHER" id="PTHR39550">
    <property type="entry name" value="SLL0658 PROTEIN"/>
    <property type="match status" value="1"/>
</dbReference>
<protein>
    <recommendedName>
        <fullName evidence="3">Nucleic acid-binding protein</fullName>
    </recommendedName>
</protein>
<evidence type="ECO:0008006" key="3">
    <source>
        <dbReference type="Google" id="ProtNLM"/>
    </source>
</evidence>
<keyword evidence="2" id="KW-1185">Reference proteome</keyword>
<gene>
    <name evidence="1" type="ORF">GCM10023149_50100</name>
</gene>
<reference evidence="2" key="1">
    <citation type="journal article" date="2019" name="Int. J. Syst. Evol. Microbiol.">
        <title>The Global Catalogue of Microorganisms (GCM) 10K type strain sequencing project: providing services to taxonomists for standard genome sequencing and annotation.</title>
        <authorList>
            <consortium name="The Broad Institute Genomics Platform"/>
            <consortium name="The Broad Institute Genome Sequencing Center for Infectious Disease"/>
            <person name="Wu L."/>
            <person name="Ma J."/>
        </authorList>
    </citation>
    <scope>NUCLEOTIDE SEQUENCE [LARGE SCALE GENOMIC DNA]</scope>
    <source>
        <strain evidence="2">JCM 17705</strain>
    </source>
</reference>
<evidence type="ECO:0000313" key="2">
    <source>
        <dbReference type="Proteomes" id="UP001500582"/>
    </source>
</evidence>
<dbReference type="EMBL" id="BAABFT010000023">
    <property type="protein sequence ID" value="GAA4339429.1"/>
    <property type="molecule type" value="Genomic_DNA"/>
</dbReference>
<evidence type="ECO:0000313" key="1">
    <source>
        <dbReference type="EMBL" id="GAA4339429.1"/>
    </source>
</evidence>
<dbReference type="PANTHER" id="PTHR39550:SF1">
    <property type="entry name" value="SLL0658 PROTEIN"/>
    <property type="match status" value="1"/>
</dbReference>
<proteinExistence type="predicted"/>